<dbReference type="Pfam" id="PF07715">
    <property type="entry name" value="Plug"/>
    <property type="match status" value="1"/>
</dbReference>
<dbReference type="PROSITE" id="PS01156">
    <property type="entry name" value="TONB_DEPENDENT_REC_2"/>
    <property type="match status" value="1"/>
</dbReference>
<feature type="short sequence motif" description="TonB C-terminal box" evidence="10">
    <location>
        <begin position="691"/>
        <end position="708"/>
    </location>
</feature>
<comment type="subcellular location">
    <subcellularLocation>
        <location evidence="1 9">Cell outer membrane</location>
        <topology evidence="1 9">Multi-pass membrane protein</topology>
    </subcellularLocation>
</comment>
<keyword evidence="15" id="KW-1185">Reference proteome</keyword>
<sequence length="708" mass="78330">MAATMRMAGPYALGACLLTAGFGAWAEGDREAPVQVLQPLEVRALLVDDIAETPGAATVLQDDDIEAYRPQTLHDALGLVAGVRTIDDDALGRRAGIGVRGAPPRRSRKTLLLEDGTPIAASNYLDSGAHYTPPVQRLERIEVLKGAGQIVHGPLNNHGIINFRNKQPTPVPETTVELAGGNRNTFQRHLMHRRTDGDVGTVVAYTGKNTDGVFDVEEHQYDDFFGSVLWDVNDRHDLGVSATYFRERSDGYDENNLTPTQFDGNPRGKRRLNEGREDNNISVNYWKLDLSHEFQATERLRLSSKAFYTNLDRPRFQTSGEPLDDGGFMRGRDRRYETFGLETRAAFAGVQTGAVSHTFEGGLRFERHDFDDRRPVGREGEKLDAGNRGRLRAVEDEDGYPEDGRRITYKAEAYSAFLQDRMRAGDWTITPGLRAETYRQEAHTRFRPGHEDEGVRESEWNTLYLPGVSVLYQGFDATEVYAGVHRGYAPAPARSEEFPLEPETGINAQIGVRGDALGGVRYDAAAFYNRIENTLIRAEVDAFGDALFVNSADSDIMGVDVEARVDSAAYRPGPYNLFAELAWNYTEATFRTGPLDGNRVPEIPRHAGSLTLGVDHLSGWELSATASHFGAFYSDIENTRAIDADSGRVPSRTLLSARASYRTALQGVDTTLWVQGRNLTDRLYISDVQDGLRPGAGRTVMAGLTARF</sequence>
<dbReference type="STRING" id="406100.SAMN04488052_110101"/>
<dbReference type="InterPro" id="IPR012910">
    <property type="entry name" value="Plug_dom"/>
</dbReference>
<keyword evidence="5 12" id="KW-0732">Signal</keyword>
<reference evidence="14 15" key="1">
    <citation type="submission" date="2016-10" db="EMBL/GenBank/DDBJ databases">
        <authorList>
            <person name="de Groot N.N."/>
        </authorList>
    </citation>
    <scope>NUCLEOTIDE SEQUENCE [LARGE SCALE GENOMIC DNA]</scope>
    <source>
        <strain evidence="14 15">CGMCC 1.6291</strain>
    </source>
</reference>
<dbReference type="RefSeq" id="WP_091645778.1">
    <property type="nucleotide sequence ID" value="NZ_FOEG01000010.1"/>
</dbReference>
<evidence type="ECO:0000313" key="15">
    <source>
        <dbReference type="Proteomes" id="UP000199657"/>
    </source>
</evidence>
<name>A0A1H8V8U0_9GAMM</name>
<dbReference type="InterPro" id="IPR039426">
    <property type="entry name" value="TonB-dep_rcpt-like"/>
</dbReference>
<evidence type="ECO:0000256" key="8">
    <source>
        <dbReference type="ARBA" id="ARBA00023237"/>
    </source>
</evidence>
<evidence type="ECO:0000256" key="12">
    <source>
        <dbReference type="SAM" id="SignalP"/>
    </source>
</evidence>
<dbReference type="PROSITE" id="PS52016">
    <property type="entry name" value="TONB_DEPENDENT_REC_3"/>
    <property type="match status" value="1"/>
</dbReference>
<dbReference type="InterPro" id="IPR010917">
    <property type="entry name" value="TonB_rcpt_CS"/>
</dbReference>
<dbReference type="PANTHER" id="PTHR30442:SF0">
    <property type="entry name" value="FE(3+) DICITRATE TRANSPORT PROTEIN FECA"/>
    <property type="match status" value="1"/>
</dbReference>
<evidence type="ECO:0000256" key="5">
    <source>
        <dbReference type="ARBA" id="ARBA00022729"/>
    </source>
</evidence>
<dbReference type="PANTHER" id="PTHR30442">
    <property type="entry name" value="IRON III DICITRATE TRANSPORT PROTEIN FECA"/>
    <property type="match status" value="1"/>
</dbReference>
<evidence type="ECO:0000256" key="11">
    <source>
        <dbReference type="SAM" id="MobiDB-lite"/>
    </source>
</evidence>
<keyword evidence="7 9" id="KW-0472">Membrane</keyword>
<dbReference type="Gene3D" id="2.170.130.10">
    <property type="entry name" value="TonB-dependent receptor, plug domain"/>
    <property type="match status" value="1"/>
</dbReference>
<dbReference type="EMBL" id="FOEG01000010">
    <property type="protein sequence ID" value="SEP11674.1"/>
    <property type="molecule type" value="Genomic_DNA"/>
</dbReference>
<dbReference type="OrthoDB" id="9760494at2"/>
<keyword evidence="2 9" id="KW-0813">Transport</keyword>
<feature type="domain" description="TonB-dependent receptor plug" evidence="13">
    <location>
        <begin position="50"/>
        <end position="154"/>
    </location>
</feature>
<evidence type="ECO:0000256" key="4">
    <source>
        <dbReference type="ARBA" id="ARBA00022692"/>
    </source>
</evidence>
<dbReference type="CDD" id="cd01347">
    <property type="entry name" value="ligand_gated_channel"/>
    <property type="match status" value="1"/>
</dbReference>
<dbReference type="InterPro" id="IPR037066">
    <property type="entry name" value="Plug_dom_sf"/>
</dbReference>
<evidence type="ECO:0000256" key="6">
    <source>
        <dbReference type="ARBA" id="ARBA00023077"/>
    </source>
</evidence>
<dbReference type="GO" id="GO:0009279">
    <property type="term" value="C:cell outer membrane"/>
    <property type="evidence" value="ECO:0007669"/>
    <property type="project" value="UniProtKB-SubCell"/>
</dbReference>
<feature type="signal peptide" evidence="12">
    <location>
        <begin position="1"/>
        <end position="26"/>
    </location>
</feature>
<gene>
    <name evidence="14" type="ORF">SAMN04488052_110101</name>
</gene>
<keyword evidence="8 9" id="KW-0998">Cell outer membrane</keyword>
<evidence type="ECO:0000256" key="2">
    <source>
        <dbReference type="ARBA" id="ARBA00022448"/>
    </source>
</evidence>
<dbReference type="GO" id="GO:0033214">
    <property type="term" value="P:siderophore-iron import into cell"/>
    <property type="evidence" value="ECO:0007669"/>
    <property type="project" value="TreeGrafter"/>
</dbReference>
<keyword evidence="3 9" id="KW-1134">Transmembrane beta strand</keyword>
<evidence type="ECO:0000256" key="9">
    <source>
        <dbReference type="PROSITE-ProRule" id="PRU01360"/>
    </source>
</evidence>
<keyword evidence="6" id="KW-0798">TonB box</keyword>
<proteinExistence type="inferred from homology"/>
<dbReference type="InterPro" id="IPR036942">
    <property type="entry name" value="Beta-barrel_TonB_sf"/>
</dbReference>
<evidence type="ECO:0000256" key="1">
    <source>
        <dbReference type="ARBA" id="ARBA00004571"/>
    </source>
</evidence>
<evidence type="ECO:0000256" key="10">
    <source>
        <dbReference type="PROSITE-ProRule" id="PRU10144"/>
    </source>
</evidence>
<evidence type="ECO:0000256" key="3">
    <source>
        <dbReference type="ARBA" id="ARBA00022452"/>
    </source>
</evidence>
<feature type="region of interest" description="Disordered" evidence="11">
    <location>
        <begin position="250"/>
        <end position="275"/>
    </location>
</feature>
<accession>A0A1H8V8U0</accession>
<comment type="similarity">
    <text evidence="9">Belongs to the TonB-dependent receptor family.</text>
</comment>
<protein>
    <submittedName>
        <fullName evidence="14">Fe(3+) dicitrate transport protein</fullName>
    </submittedName>
</protein>
<feature type="chain" id="PRO_5011480385" evidence="12">
    <location>
        <begin position="27"/>
        <end position="708"/>
    </location>
</feature>
<evidence type="ECO:0000256" key="7">
    <source>
        <dbReference type="ARBA" id="ARBA00023136"/>
    </source>
</evidence>
<organism evidence="14 15">
    <name type="scientific">Aquisalimonas asiatica</name>
    <dbReference type="NCBI Taxonomy" id="406100"/>
    <lineage>
        <taxon>Bacteria</taxon>
        <taxon>Pseudomonadati</taxon>
        <taxon>Pseudomonadota</taxon>
        <taxon>Gammaproteobacteria</taxon>
        <taxon>Chromatiales</taxon>
        <taxon>Ectothiorhodospiraceae</taxon>
        <taxon>Aquisalimonas</taxon>
    </lineage>
</organism>
<evidence type="ECO:0000259" key="13">
    <source>
        <dbReference type="Pfam" id="PF07715"/>
    </source>
</evidence>
<dbReference type="Proteomes" id="UP000199657">
    <property type="component" value="Unassembled WGS sequence"/>
</dbReference>
<keyword evidence="4 9" id="KW-0812">Transmembrane</keyword>
<dbReference type="Gene3D" id="2.40.170.20">
    <property type="entry name" value="TonB-dependent receptor, beta-barrel domain"/>
    <property type="match status" value="1"/>
</dbReference>
<evidence type="ECO:0000313" key="14">
    <source>
        <dbReference type="EMBL" id="SEP11674.1"/>
    </source>
</evidence>
<dbReference type="AlphaFoldDB" id="A0A1H8V8U0"/>
<dbReference type="SUPFAM" id="SSF56935">
    <property type="entry name" value="Porins"/>
    <property type="match status" value="1"/>
</dbReference>